<dbReference type="Proteomes" id="UP000075882">
    <property type="component" value="Unassembled WGS sequence"/>
</dbReference>
<protein>
    <submittedName>
        <fullName evidence="2">Uncharacterized protein</fullName>
    </submittedName>
</protein>
<accession>A0A8W7Q1R1</accession>
<feature type="region of interest" description="Disordered" evidence="1">
    <location>
        <begin position="122"/>
        <end position="141"/>
    </location>
</feature>
<reference evidence="2" key="1">
    <citation type="submission" date="2022-08" db="UniProtKB">
        <authorList>
            <consortium name="EnsemblMetazoa"/>
        </authorList>
    </citation>
    <scope>IDENTIFICATION</scope>
</reference>
<evidence type="ECO:0000256" key="1">
    <source>
        <dbReference type="SAM" id="MobiDB-lite"/>
    </source>
</evidence>
<name>A0A8W7Q1R1_ANOCL</name>
<dbReference type="AlphaFoldDB" id="A0A8W7Q1R1"/>
<sequence>MKPQVKRFRCITLDKIYNIKSTISTQVVPVVMVDKKLASTALSEGSRPLEIPLQKVSHKGGHPNQQGHLLWLAESQTSRYASVYYGTGFRSGKELGHRPTELCLGTTESAKCEMSPKCVTFSTAGNEKPGQPSGPAQCSNK</sequence>
<dbReference type="EnsemblMetazoa" id="ACOM041309-RA">
    <property type="protein sequence ID" value="ACOM041309-PA.1"/>
    <property type="gene ID" value="ACOM041309"/>
</dbReference>
<organism evidence="2">
    <name type="scientific">Anopheles coluzzii</name>
    <name type="common">African malaria mosquito</name>
    <dbReference type="NCBI Taxonomy" id="1518534"/>
    <lineage>
        <taxon>Eukaryota</taxon>
        <taxon>Metazoa</taxon>
        <taxon>Ecdysozoa</taxon>
        <taxon>Arthropoda</taxon>
        <taxon>Hexapoda</taxon>
        <taxon>Insecta</taxon>
        <taxon>Pterygota</taxon>
        <taxon>Neoptera</taxon>
        <taxon>Endopterygota</taxon>
        <taxon>Diptera</taxon>
        <taxon>Nematocera</taxon>
        <taxon>Culicoidea</taxon>
        <taxon>Culicidae</taxon>
        <taxon>Anophelinae</taxon>
        <taxon>Anopheles</taxon>
    </lineage>
</organism>
<evidence type="ECO:0000313" key="2">
    <source>
        <dbReference type="EnsemblMetazoa" id="ACOM041309-PA.1"/>
    </source>
</evidence>
<proteinExistence type="predicted"/>